<comment type="subunit">
    <text evidence="5">Heterooligomer composed of large and small subunits.</text>
</comment>
<evidence type="ECO:0000256" key="1">
    <source>
        <dbReference type="ARBA" id="ARBA00022490"/>
    </source>
</evidence>
<keyword evidence="2 5" id="KW-0540">Nuclease</keyword>
<dbReference type="GO" id="GO:0006308">
    <property type="term" value="P:DNA catabolic process"/>
    <property type="evidence" value="ECO:0007669"/>
    <property type="project" value="UniProtKB-UniRule"/>
</dbReference>
<evidence type="ECO:0000313" key="9">
    <source>
        <dbReference type="EMBL" id="ASY20390.1"/>
    </source>
</evidence>
<evidence type="ECO:0000259" key="7">
    <source>
        <dbReference type="Pfam" id="PF02601"/>
    </source>
</evidence>
<comment type="catalytic activity">
    <reaction evidence="5 6">
        <text>Exonucleolytic cleavage in either 5'- to 3'- or 3'- to 5'-direction to yield nucleoside 5'-phosphates.</text>
        <dbReference type="EC" id="3.1.11.6"/>
    </reaction>
</comment>
<dbReference type="OrthoDB" id="9802795at2"/>
<keyword evidence="1 5" id="KW-0963">Cytoplasm</keyword>
<evidence type="ECO:0000259" key="8">
    <source>
        <dbReference type="Pfam" id="PF13742"/>
    </source>
</evidence>
<dbReference type="InterPro" id="IPR020579">
    <property type="entry name" value="Exonuc_VII_lsu_C"/>
</dbReference>
<evidence type="ECO:0000256" key="6">
    <source>
        <dbReference type="RuleBase" id="RU004355"/>
    </source>
</evidence>
<dbReference type="EMBL" id="CP016776">
    <property type="protein sequence ID" value="ASY20390.1"/>
    <property type="molecule type" value="Genomic_DNA"/>
</dbReference>
<dbReference type="PANTHER" id="PTHR30008:SF0">
    <property type="entry name" value="EXODEOXYRIBONUCLEASE 7 LARGE SUBUNIT"/>
    <property type="match status" value="1"/>
</dbReference>
<evidence type="ECO:0000256" key="5">
    <source>
        <dbReference type="HAMAP-Rule" id="MF_00378"/>
    </source>
</evidence>
<organism evidence="9 10">
    <name type="scientific">Candidatus Planktophila vernalis</name>
    <dbReference type="NCBI Taxonomy" id="1884907"/>
    <lineage>
        <taxon>Bacteria</taxon>
        <taxon>Bacillati</taxon>
        <taxon>Actinomycetota</taxon>
        <taxon>Actinomycetes</taxon>
        <taxon>Candidatus Nanopelagicales</taxon>
        <taxon>Candidatus Nanopelagicaceae</taxon>
        <taxon>Candidatus Planktophila</taxon>
    </lineage>
</organism>
<proteinExistence type="inferred from homology"/>
<keyword evidence="3 5" id="KW-0378">Hydrolase</keyword>
<comment type="subcellular location">
    <subcellularLocation>
        <location evidence="5 6">Cytoplasm</location>
    </subcellularLocation>
</comment>
<feature type="domain" description="Exonuclease VII large subunit C-terminal" evidence="7">
    <location>
        <begin position="126"/>
        <end position="328"/>
    </location>
</feature>
<evidence type="ECO:0000256" key="2">
    <source>
        <dbReference type="ARBA" id="ARBA00022722"/>
    </source>
</evidence>
<name>A0A249KUA1_9ACTN</name>
<dbReference type="RefSeq" id="WP_095686244.1">
    <property type="nucleotide sequence ID" value="NZ_CP016776.1"/>
</dbReference>
<dbReference type="GO" id="GO:0009318">
    <property type="term" value="C:exodeoxyribonuclease VII complex"/>
    <property type="evidence" value="ECO:0007669"/>
    <property type="project" value="UniProtKB-UniRule"/>
</dbReference>
<evidence type="ECO:0000256" key="3">
    <source>
        <dbReference type="ARBA" id="ARBA00022801"/>
    </source>
</evidence>
<accession>A0A249KUA1</accession>
<comment type="similarity">
    <text evidence="5 6">Belongs to the XseA family.</text>
</comment>
<reference evidence="9 10" key="1">
    <citation type="submission" date="2016-07" db="EMBL/GenBank/DDBJ databases">
        <title>High microdiversification within the ubiquitous acI lineage of Actinobacteria.</title>
        <authorList>
            <person name="Neuenschwander S.M."/>
            <person name="Salcher M."/>
            <person name="Ghai R."/>
            <person name="Pernthaler J."/>
        </authorList>
    </citation>
    <scope>NUCLEOTIDE SEQUENCE [LARGE SCALE GENOMIC DNA]</scope>
    <source>
        <strain evidence="9">MMS-IIA-15</strain>
    </source>
</reference>
<dbReference type="InterPro" id="IPR003753">
    <property type="entry name" value="Exonuc_VII_L"/>
</dbReference>
<gene>
    <name evidence="5" type="primary">xseA</name>
    <name evidence="9" type="ORF">A7sIIA15_05995</name>
</gene>
<dbReference type="EC" id="3.1.11.6" evidence="5"/>
<evidence type="ECO:0000313" key="10">
    <source>
        <dbReference type="Proteomes" id="UP000217186"/>
    </source>
</evidence>
<dbReference type="AlphaFoldDB" id="A0A249KUA1"/>
<sequence length="404" mass="44437">MFETSSESPAPVRVVTEAIKEYVDRLGPIWVEGEISELNERSGMMAFIRLRDPSVDMSLSVMCHKSVIAAIQPLPANARVVMYAKPSWYTKNGSLTLSAREIRQVGVGELLARLEALKTLLASEGLFDSDRKVSLPLLPKKIGLICGRNTDAEKDVVENAKRRWPSVEFEIREVTVQGAAAVSEVSEALRELEANKDVEVIIITRGGGSFEDLLPFSDESLVRLAASCVTPIVSAIGHEKDSPLLDLVADFRASTPTDAAKRVVPDIAEEIEMISKLTDRARRTLLARIEMESTRIKSFKDRPVMKDPHVIITSRAEIIVALKDRAHRSFAGHVKVAKEELVQIKARVRALSPQATLDRGYSVVQLANGDIARDATKLKAGDVLRLRLAKGETNATVTPNNTKE</sequence>
<feature type="domain" description="OB-fold nucleic acid binding" evidence="8">
    <location>
        <begin position="12"/>
        <end position="103"/>
    </location>
</feature>
<dbReference type="InterPro" id="IPR025824">
    <property type="entry name" value="OB-fold_nuc-bd_dom"/>
</dbReference>
<dbReference type="Proteomes" id="UP000217186">
    <property type="component" value="Chromosome"/>
</dbReference>
<dbReference type="Pfam" id="PF02601">
    <property type="entry name" value="Exonuc_VII_L"/>
    <property type="match status" value="1"/>
</dbReference>
<dbReference type="CDD" id="cd04489">
    <property type="entry name" value="ExoVII_LU_OBF"/>
    <property type="match status" value="1"/>
</dbReference>
<dbReference type="GO" id="GO:0005737">
    <property type="term" value="C:cytoplasm"/>
    <property type="evidence" value="ECO:0007669"/>
    <property type="project" value="UniProtKB-SubCell"/>
</dbReference>
<dbReference type="HAMAP" id="MF_00378">
    <property type="entry name" value="Exonuc_7_L"/>
    <property type="match status" value="1"/>
</dbReference>
<dbReference type="GO" id="GO:0008855">
    <property type="term" value="F:exodeoxyribonuclease VII activity"/>
    <property type="evidence" value="ECO:0007669"/>
    <property type="project" value="UniProtKB-UniRule"/>
</dbReference>
<dbReference type="Pfam" id="PF13742">
    <property type="entry name" value="tRNA_anti_2"/>
    <property type="match status" value="1"/>
</dbReference>
<keyword evidence="10" id="KW-1185">Reference proteome</keyword>
<dbReference type="GO" id="GO:0003676">
    <property type="term" value="F:nucleic acid binding"/>
    <property type="evidence" value="ECO:0007669"/>
    <property type="project" value="InterPro"/>
</dbReference>
<dbReference type="PANTHER" id="PTHR30008">
    <property type="entry name" value="EXODEOXYRIBONUCLEASE 7 LARGE SUBUNIT"/>
    <property type="match status" value="1"/>
</dbReference>
<comment type="function">
    <text evidence="5">Bidirectionally degrades single-stranded DNA into large acid-insoluble oligonucleotides, which are then degraded further into small acid-soluble oligonucleotides.</text>
</comment>
<protein>
    <recommendedName>
        <fullName evidence="5">Exodeoxyribonuclease 7 large subunit</fullName>
        <ecNumber evidence="5">3.1.11.6</ecNumber>
    </recommendedName>
    <alternativeName>
        <fullName evidence="5">Exodeoxyribonuclease VII large subunit</fullName>
        <shortName evidence="5">Exonuclease VII large subunit</shortName>
    </alternativeName>
</protein>
<evidence type="ECO:0000256" key="4">
    <source>
        <dbReference type="ARBA" id="ARBA00022839"/>
    </source>
</evidence>
<keyword evidence="4 5" id="KW-0269">Exonuclease</keyword>
<dbReference type="KEGG" id="pvn:A7sIIA15_05995"/>
<dbReference type="NCBIfam" id="TIGR00237">
    <property type="entry name" value="xseA"/>
    <property type="match status" value="1"/>
</dbReference>